<reference evidence="1" key="1">
    <citation type="submission" date="2022-03" db="EMBL/GenBank/DDBJ databases">
        <title>Sea Food Isolates.</title>
        <authorList>
            <person name="Li C."/>
        </authorList>
    </citation>
    <scope>NUCLEOTIDE SEQUENCE</scope>
    <source>
        <strain evidence="1">19NY04SH05-1</strain>
    </source>
</reference>
<accession>A0AAU6T789</accession>
<sequence length="139" mass="15615">MGNAIEVIDNESTGLINYDDAQIDLFFKIHQKINAKSEEISKSYSNNILVKLDDIKELHFKTIQSINSLYPSKSNINVRIAVSHHEGESERFNSFEAFEERNLTSPKESANKQVISSQAGSLIKISRIRADCSPVNTSN</sequence>
<gene>
    <name evidence="1" type="ORF">MRK42_18450</name>
</gene>
<dbReference type="RefSeq" id="WP_354688480.1">
    <property type="nucleotide sequence ID" value="NZ_CP095328.1"/>
</dbReference>
<dbReference type="EMBL" id="CP095328">
    <property type="protein sequence ID" value="XAG40942.1"/>
    <property type="molecule type" value="Genomic_DNA"/>
</dbReference>
<name>A0AAU6T789_9GAMM</name>
<proteinExistence type="predicted"/>
<protein>
    <submittedName>
        <fullName evidence="1">Uncharacterized protein</fullName>
    </submittedName>
</protein>
<organism evidence="1">
    <name type="scientific">Aeromonas sp. 19NY04SH05-1</name>
    <dbReference type="NCBI Taxonomy" id="2920537"/>
    <lineage>
        <taxon>Bacteria</taxon>
        <taxon>Pseudomonadati</taxon>
        <taxon>Pseudomonadota</taxon>
        <taxon>Gammaproteobacteria</taxon>
        <taxon>Aeromonadales</taxon>
        <taxon>Aeromonadaceae</taxon>
        <taxon>Aeromonas</taxon>
    </lineage>
</organism>
<dbReference type="AlphaFoldDB" id="A0AAU6T789"/>
<evidence type="ECO:0000313" key="1">
    <source>
        <dbReference type="EMBL" id="XAG40942.1"/>
    </source>
</evidence>